<keyword evidence="2" id="KW-1185">Reference proteome</keyword>
<protein>
    <submittedName>
        <fullName evidence="1">Uncharacterized protein</fullName>
    </submittedName>
</protein>
<organism evidence="1 2">
    <name type="scientific">Periconia digitata</name>
    <dbReference type="NCBI Taxonomy" id="1303443"/>
    <lineage>
        <taxon>Eukaryota</taxon>
        <taxon>Fungi</taxon>
        <taxon>Dikarya</taxon>
        <taxon>Ascomycota</taxon>
        <taxon>Pezizomycotina</taxon>
        <taxon>Dothideomycetes</taxon>
        <taxon>Pleosporomycetidae</taxon>
        <taxon>Pleosporales</taxon>
        <taxon>Massarineae</taxon>
        <taxon>Periconiaceae</taxon>
        <taxon>Periconia</taxon>
    </lineage>
</organism>
<sequence>MYPFAHPRAPTDPPRTAMSLYGGTFKSRRFMPRPSPRHMIVQDIFPCTCPISVCCGG</sequence>
<reference evidence="1" key="1">
    <citation type="submission" date="2023-01" db="EMBL/GenBank/DDBJ databases">
        <authorList>
            <person name="Van Ghelder C."/>
            <person name="Rancurel C."/>
        </authorList>
    </citation>
    <scope>NUCLEOTIDE SEQUENCE</scope>
    <source>
        <strain evidence="1">CNCM I-4278</strain>
    </source>
</reference>
<gene>
    <name evidence="1" type="ORF">PDIGIT_LOCUS10854</name>
</gene>
<dbReference type="EMBL" id="CAOQHR010000007">
    <property type="protein sequence ID" value="CAI6337739.1"/>
    <property type="molecule type" value="Genomic_DNA"/>
</dbReference>
<name>A0A9W4ULX2_9PLEO</name>
<dbReference type="AlphaFoldDB" id="A0A9W4ULX2"/>
<proteinExistence type="predicted"/>
<comment type="caution">
    <text evidence="1">The sequence shown here is derived from an EMBL/GenBank/DDBJ whole genome shotgun (WGS) entry which is preliminary data.</text>
</comment>
<evidence type="ECO:0000313" key="2">
    <source>
        <dbReference type="Proteomes" id="UP001152607"/>
    </source>
</evidence>
<dbReference type="Proteomes" id="UP001152607">
    <property type="component" value="Unassembled WGS sequence"/>
</dbReference>
<evidence type="ECO:0000313" key="1">
    <source>
        <dbReference type="EMBL" id="CAI6337739.1"/>
    </source>
</evidence>
<accession>A0A9W4ULX2</accession>